<organism evidence="10 11">
    <name type="scientific">Candidatus Bandiella euplotis</name>
    <dbReference type="NCBI Taxonomy" id="1664265"/>
    <lineage>
        <taxon>Bacteria</taxon>
        <taxon>Pseudomonadati</taxon>
        <taxon>Pseudomonadota</taxon>
        <taxon>Alphaproteobacteria</taxon>
        <taxon>Rickettsiales</taxon>
        <taxon>Candidatus Midichloriaceae</taxon>
        <taxon>Candidatus Bandiella</taxon>
    </lineage>
</organism>
<dbReference type="InterPro" id="IPR005118">
    <property type="entry name" value="TRCF_C"/>
</dbReference>
<keyword evidence="11" id="KW-1185">Reference proteome</keyword>
<evidence type="ECO:0000259" key="8">
    <source>
        <dbReference type="PROSITE" id="PS51192"/>
    </source>
</evidence>
<dbReference type="InterPro" id="IPR001650">
    <property type="entry name" value="Helicase_C-like"/>
</dbReference>
<dbReference type="PROSITE" id="PS51194">
    <property type="entry name" value="HELICASE_CTER"/>
    <property type="match status" value="1"/>
</dbReference>
<gene>
    <name evidence="10" type="ORF">Bandiella_00229</name>
</gene>
<dbReference type="Pfam" id="PF02559">
    <property type="entry name" value="CarD_TRCF_RID"/>
    <property type="match status" value="1"/>
</dbReference>
<dbReference type="Pfam" id="PF00270">
    <property type="entry name" value="DEAD"/>
    <property type="match status" value="1"/>
</dbReference>
<feature type="domain" description="Helicase ATP-binding" evidence="8">
    <location>
        <begin position="153"/>
        <end position="316"/>
    </location>
</feature>
<evidence type="ECO:0000256" key="5">
    <source>
        <dbReference type="ARBA" id="ARBA00022840"/>
    </source>
</evidence>
<dbReference type="SUPFAM" id="SSF52540">
    <property type="entry name" value="P-loop containing nucleoside triphosphate hydrolases"/>
    <property type="match status" value="1"/>
</dbReference>
<evidence type="ECO:0000256" key="1">
    <source>
        <dbReference type="ARBA" id="ARBA00022741"/>
    </source>
</evidence>
<keyword evidence="5" id="KW-0067">ATP-binding</keyword>
<dbReference type="Proteomes" id="UP001327219">
    <property type="component" value="Chromosome"/>
</dbReference>
<name>A0ABZ0UQ40_9RICK</name>
<evidence type="ECO:0000313" key="11">
    <source>
        <dbReference type="Proteomes" id="UP001327219"/>
    </source>
</evidence>
<feature type="domain" description="Helicase C-terminal" evidence="9">
    <location>
        <begin position="337"/>
        <end position="491"/>
    </location>
</feature>
<dbReference type="InterPro" id="IPR014001">
    <property type="entry name" value="Helicase_ATP-bd"/>
</dbReference>
<dbReference type="SMART" id="SM00982">
    <property type="entry name" value="TRCF"/>
    <property type="match status" value="1"/>
</dbReference>
<keyword evidence="2" id="KW-0227">DNA damage</keyword>
<dbReference type="PANTHER" id="PTHR47964:SF1">
    <property type="entry name" value="ATP-DEPENDENT DNA HELICASE HOMOLOG RECG, CHLOROPLASTIC"/>
    <property type="match status" value="1"/>
</dbReference>
<evidence type="ECO:0000259" key="9">
    <source>
        <dbReference type="PROSITE" id="PS51194"/>
    </source>
</evidence>
<proteinExistence type="predicted"/>
<dbReference type="CDD" id="cd17991">
    <property type="entry name" value="DEXHc_TRCF"/>
    <property type="match status" value="1"/>
</dbReference>
<dbReference type="SMART" id="SM01058">
    <property type="entry name" value="CarD_TRCF"/>
    <property type="match status" value="1"/>
</dbReference>
<keyword evidence="3" id="KW-0378">Hydrolase</keyword>
<protein>
    <submittedName>
        <fullName evidence="10">Transcription-repair-coupling factor C-terminal domain protein</fullName>
    </submittedName>
</protein>
<dbReference type="Gene3D" id="2.40.10.170">
    <property type="match status" value="1"/>
</dbReference>
<dbReference type="InterPro" id="IPR027417">
    <property type="entry name" value="P-loop_NTPase"/>
</dbReference>
<dbReference type="Gene3D" id="3.40.50.300">
    <property type="entry name" value="P-loop containing nucleotide triphosphate hydrolases"/>
    <property type="match status" value="2"/>
</dbReference>
<sequence>MAKVQKLFFQSASQYEEGDYVIHRDCGIGKFLGLKKISIQNIHKEFIALEYLNADKLYVPIEHIELISKYSSNSHKHIELDKLGSKSWGARRQKVKQKIKEAAKELIKLAALRMGKKAPILEKCDVTYEKFCREFPFLETKDQLNVIEEVINDLKSTKPTDRLVCGDVGFGKTEVALRAACVAVLGKNKVQVAVIVPSTLLVMQHEKLFRERFFEFPVNICTISRLNSKQESEHFKDLCRLGKVDIVIGTHALLAKDVKFNNLGLLIIDEEQHFGVFQKEKLKNLNSNVHIVSLSATPIPRTLHLSLSGVKDLSVIASPPLKRKPITTYILPFDETTLKEAIVQEIKRDGKVIIVTPRIRHIPELEKLMDKNLPEIKRISLHGSLPPDVIKSHISSFKQGTYKVLICTQIVESGLDIEGANTIIIDRANMFGLAQLYQIRGRVGRGDKQAYAYITYQPKVKLTKSASARLDVMRSLESLGSGFDIAAADMDIRGYGNLLGEEQTGHIRDVGMELYQKMLAQEIQDAKNSEDTAIPSHEDFMPNVNLKVSALIPENYIDNHQTRLNFYKKFAEIHEGEELEEIYRELVENFGPIPQEVENLVLVMQITELAKNAYVEKVDETQIGFYLKFHQNKPKNVEKIITIIKDGKHKLNFAGEHKLFLERTACSTDESSYMMLKHVLQLLS</sequence>
<evidence type="ECO:0000313" key="10">
    <source>
        <dbReference type="EMBL" id="WPX96125.1"/>
    </source>
</evidence>
<dbReference type="PROSITE" id="PS51192">
    <property type="entry name" value="HELICASE_ATP_BIND_1"/>
    <property type="match status" value="1"/>
</dbReference>
<dbReference type="Gene3D" id="3.90.1150.50">
    <property type="entry name" value="Transcription-repair-coupling factor, D7 domain"/>
    <property type="match status" value="1"/>
</dbReference>
<dbReference type="Pfam" id="PF03461">
    <property type="entry name" value="TRCF"/>
    <property type="match status" value="1"/>
</dbReference>
<dbReference type="RefSeq" id="WP_323733041.1">
    <property type="nucleotide sequence ID" value="NZ_CP110820.1"/>
</dbReference>
<dbReference type="InterPro" id="IPR047112">
    <property type="entry name" value="RecG/Mfd"/>
</dbReference>
<accession>A0ABZ0UQ40</accession>
<dbReference type="SUPFAM" id="SSF141259">
    <property type="entry name" value="CarD-like"/>
    <property type="match status" value="1"/>
</dbReference>
<keyword evidence="7" id="KW-0234">DNA repair</keyword>
<evidence type="ECO:0000256" key="4">
    <source>
        <dbReference type="ARBA" id="ARBA00022806"/>
    </source>
</evidence>
<keyword evidence="4" id="KW-0347">Helicase</keyword>
<dbReference type="SUPFAM" id="SSF143517">
    <property type="entry name" value="TRCF domain-like"/>
    <property type="match status" value="1"/>
</dbReference>
<dbReference type="EMBL" id="CP110820">
    <property type="protein sequence ID" value="WPX96125.1"/>
    <property type="molecule type" value="Genomic_DNA"/>
</dbReference>
<dbReference type="InterPro" id="IPR036101">
    <property type="entry name" value="CarD-like/TRCF_RID_sf"/>
</dbReference>
<dbReference type="InterPro" id="IPR011545">
    <property type="entry name" value="DEAD/DEAH_box_helicase_dom"/>
</dbReference>
<keyword evidence="1" id="KW-0547">Nucleotide-binding</keyword>
<dbReference type="PANTHER" id="PTHR47964">
    <property type="entry name" value="ATP-DEPENDENT DNA HELICASE HOMOLOG RECG, CHLOROPLASTIC"/>
    <property type="match status" value="1"/>
</dbReference>
<reference evidence="10 11" key="1">
    <citation type="submission" date="2022-11" db="EMBL/GenBank/DDBJ databases">
        <title>Host association and intracellularity evolved multiple times independently in the Rickettsiales.</title>
        <authorList>
            <person name="Castelli M."/>
            <person name="Nardi T."/>
            <person name="Gammuto L."/>
            <person name="Bellinzona G."/>
            <person name="Sabaneyeva E."/>
            <person name="Potekhin A."/>
            <person name="Serra V."/>
            <person name="Petroni G."/>
            <person name="Sassera D."/>
        </authorList>
    </citation>
    <scope>NUCLEOTIDE SEQUENCE [LARGE SCALE GENOMIC DNA]</scope>
    <source>
        <strain evidence="10 11">NDG2</strain>
    </source>
</reference>
<dbReference type="Pfam" id="PF00271">
    <property type="entry name" value="Helicase_C"/>
    <property type="match status" value="1"/>
</dbReference>
<keyword evidence="6" id="KW-0238">DNA-binding</keyword>
<dbReference type="SMART" id="SM00490">
    <property type="entry name" value="HELICc"/>
    <property type="match status" value="1"/>
</dbReference>
<dbReference type="InterPro" id="IPR037235">
    <property type="entry name" value="TRCF-like_C_D7"/>
</dbReference>
<evidence type="ECO:0000256" key="7">
    <source>
        <dbReference type="ARBA" id="ARBA00023204"/>
    </source>
</evidence>
<dbReference type="InterPro" id="IPR003711">
    <property type="entry name" value="CarD-like/TRCF_RID"/>
</dbReference>
<evidence type="ECO:0000256" key="3">
    <source>
        <dbReference type="ARBA" id="ARBA00022801"/>
    </source>
</evidence>
<evidence type="ECO:0000256" key="2">
    <source>
        <dbReference type="ARBA" id="ARBA00022763"/>
    </source>
</evidence>
<evidence type="ECO:0000256" key="6">
    <source>
        <dbReference type="ARBA" id="ARBA00023125"/>
    </source>
</evidence>
<dbReference type="SMART" id="SM00487">
    <property type="entry name" value="DEXDc"/>
    <property type="match status" value="1"/>
</dbReference>